<dbReference type="Gene3D" id="3.50.50.60">
    <property type="entry name" value="FAD/NAD(P)-binding domain"/>
    <property type="match status" value="2"/>
</dbReference>
<dbReference type="PIRSF" id="PIRSF000350">
    <property type="entry name" value="Mercury_reductase_MerA"/>
    <property type="match status" value="1"/>
</dbReference>
<feature type="domain" description="FAD/NAD(P)-binding" evidence="18">
    <location>
        <begin position="4"/>
        <end position="334"/>
    </location>
</feature>
<comment type="subcellular location">
    <subcellularLocation>
        <location evidence="1">Cytoplasm</location>
    </subcellularLocation>
</comment>
<evidence type="ECO:0000256" key="5">
    <source>
        <dbReference type="ARBA" id="ARBA00022490"/>
    </source>
</evidence>
<dbReference type="PANTHER" id="PTHR22912">
    <property type="entry name" value="DISULFIDE OXIDOREDUCTASE"/>
    <property type="match status" value="1"/>
</dbReference>
<keyword evidence="5" id="KW-0963">Cytoplasm</keyword>
<evidence type="ECO:0000256" key="9">
    <source>
        <dbReference type="ARBA" id="ARBA00023027"/>
    </source>
</evidence>
<evidence type="ECO:0000259" key="18">
    <source>
        <dbReference type="Pfam" id="PF07992"/>
    </source>
</evidence>
<dbReference type="Pfam" id="PF07992">
    <property type="entry name" value="Pyr_redox_2"/>
    <property type="match status" value="1"/>
</dbReference>
<dbReference type="InterPro" id="IPR001100">
    <property type="entry name" value="Pyr_nuc-diS_OxRdtase"/>
</dbReference>
<evidence type="ECO:0000256" key="7">
    <source>
        <dbReference type="ARBA" id="ARBA00022827"/>
    </source>
</evidence>
<evidence type="ECO:0000256" key="4">
    <source>
        <dbReference type="ARBA" id="ARBA00016961"/>
    </source>
</evidence>
<evidence type="ECO:0000256" key="1">
    <source>
        <dbReference type="ARBA" id="ARBA00004496"/>
    </source>
</evidence>
<feature type="binding site" evidence="14">
    <location>
        <position position="279"/>
    </location>
    <ligand>
        <name>NAD(+)</name>
        <dbReference type="ChEBI" id="CHEBI:57540"/>
    </ligand>
</feature>
<comment type="similarity">
    <text evidence="2 16">Belongs to the class-I pyridine nucleotide-disulfide oxidoreductase family.</text>
</comment>
<evidence type="ECO:0000256" key="11">
    <source>
        <dbReference type="ARBA" id="ARBA00023284"/>
    </source>
</evidence>
<feature type="disulfide bond" description="Redox-active" evidence="15">
    <location>
        <begin position="41"/>
        <end position="46"/>
    </location>
</feature>
<dbReference type="SUPFAM" id="SSF51905">
    <property type="entry name" value="FAD/NAD(P)-binding domain"/>
    <property type="match status" value="1"/>
</dbReference>
<dbReference type="PANTHER" id="PTHR22912:SF217">
    <property type="entry name" value="DIHYDROLIPOYL DEHYDROGENASE"/>
    <property type="match status" value="1"/>
</dbReference>
<reference evidence="19" key="1">
    <citation type="submission" date="2020-10" db="EMBL/GenBank/DDBJ databases">
        <authorList>
            <person name="Gilroy R."/>
        </authorList>
    </citation>
    <scope>NUCLEOTIDE SEQUENCE</scope>
    <source>
        <strain evidence="19">15467</strain>
    </source>
</reference>
<comment type="cofactor">
    <cofactor evidence="14 16">
        <name>FAD</name>
        <dbReference type="ChEBI" id="CHEBI:57692"/>
    </cofactor>
    <text evidence="14 16">Binds 1 FAD per subunit.</text>
</comment>
<proteinExistence type="inferred from homology"/>
<organism evidence="19 20">
    <name type="scientific">Candidatus Egerieousia excrementavium</name>
    <dbReference type="NCBI Taxonomy" id="2840778"/>
    <lineage>
        <taxon>Bacteria</taxon>
        <taxon>Pseudomonadati</taxon>
        <taxon>Bacteroidota</taxon>
        <taxon>Bacteroidia</taxon>
        <taxon>Bacteroidales</taxon>
        <taxon>Candidatus Egerieousia</taxon>
    </lineage>
</organism>
<gene>
    <name evidence="19" type="primary">lpdA</name>
    <name evidence="19" type="ORF">IAC68_02425</name>
</gene>
<feature type="binding site" evidence="14">
    <location>
        <position position="50"/>
    </location>
    <ligand>
        <name>FAD</name>
        <dbReference type="ChEBI" id="CHEBI:57692"/>
    </ligand>
</feature>
<comment type="miscellaneous">
    <text evidence="16">The active site is a redox-active disulfide bond.</text>
</comment>
<evidence type="ECO:0000313" key="20">
    <source>
        <dbReference type="Proteomes" id="UP000823635"/>
    </source>
</evidence>
<evidence type="ECO:0000256" key="15">
    <source>
        <dbReference type="PIRSR" id="PIRSR000350-4"/>
    </source>
</evidence>
<feature type="domain" description="Pyridine nucleotide-disulphide oxidoreductase dimerisation" evidence="17">
    <location>
        <begin position="354"/>
        <end position="462"/>
    </location>
</feature>
<name>A0A9D9DLC6_9BACT</name>
<protein>
    <recommendedName>
        <fullName evidence="4 16">Dihydrolipoyl dehydrogenase</fullName>
        <ecNumber evidence="3 16">1.8.1.4</ecNumber>
    </recommendedName>
</protein>
<dbReference type="PRINTS" id="PR00411">
    <property type="entry name" value="PNDRDTASEI"/>
</dbReference>
<dbReference type="GO" id="GO:0006103">
    <property type="term" value="P:2-oxoglutarate metabolic process"/>
    <property type="evidence" value="ECO:0007669"/>
    <property type="project" value="TreeGrafter"/>
</dbReference>
<dbReference type="GO" id="GO:0005737">
    <property type="term" value="C:cytoplasm"/>
    <property type="evidence" value="ECO:0007669"/>
    <property type="project" value="UniProtKB-SubCell"/>
</dbReference>
<evidence type="ECO:0000313" key="19">
    <source>
        <dbReference type="EMBL" id="MBO8428773.1"/>
    </source>
</evidence>
<comment type="caution">
    <text evidence="19">The sequence shown here is derived from an EMBL/GenBank/DDBJ whole genome shotgun (WGS) entry which is preliminary data.</text>
</comment>
<dbReference type="InterPro" id="IPR016156">
    <property type="entry name" value="FAD/NAD-linked_Rdtase_dimer_sf"/>
</dbReference>
<feature type="binding site" evidence="14">
    <location>
        <begin position="152"/>
        <end position="154"/>
    </location>
    <ligand>
        <name>FAD</name>
        <dbReference type="ChEBI" id="CHEBI:57692"/>
    </ligand>
</feature>
<keyword evidence="9 14" id="KW-0520">NAD</keyword>
<dbReference type="InterPro" id="IPR023753">
    <property type="entry name" value="FAD/NAD-binding_dom"/>
</dbReference>
<dbReference type="SUPFAM" id="SSF55424">
    <property type="entry name" value="FAD/NAD-linked reductases, dimerisation (C-terminal) domain"/>
    <property type="match status" value="1"/>
</dbReference>
<dbReference type="InterPro" id="IPR006258">
    <property type="entry name" value="Lipoamide_DH"/>
</dbReference>
<dbReference type="InterPro" id="IPR036188">
    <property type="entry name" value="FAD/NAD-bd_sf"/>
</dbReference>
<evidence type="ECO:0000256" key="8">
    <source>
        <dbReference type="ARBA" id="ARBA00023002"/>
    </source>
</evidence>
<keyword evidence="7 14" id="KW-0274">FAD</keyword>
<evidence type="ECO:0000256" key="3">
    <source>
        <dbReference type="ARBA" id="ARBA00012608"/>
    </source>
</evidence>
<sequence length="473" mass="49879">MEKFDIAVVGAGPGGYVAAIRAAQLGFKTVVVERAELGGVCLNWGCIPTKALLKSAQVYNYLSHLADYGLALCDTSSGENVKVVPVPQTEKIVERERNVAAAMSRGIEYLFRKNGITLVKGNARVKARGLLEVVVQSGDNMEIGASHIILATGSRAASLPFAPIDGERIISYREALVPEKLPESLVVIGSGAIGCEMAFFYNSMGTKVTLIEYLDRILPLEDADVSAQLSRSFRKAGMKVLVSAAVTQVEKSAQGCRVRVRTGKGEEVIEAEQVLSAVGVVPNTENLGLENLGIELVKGKVPVDEYYRTKVEGIYAIGDIIATPALAHVASAEAVAAVEKIAGLEVEPLDYSNVPGAVYTSPEAASVGLTEQQAKEAGFDYKVGKFPFTASGKATASGERDGFVKLISDAASGKLLGAHLVGANVTEMISGIVLARKLGAGVRDIVKTIYPHPTMSEAIMGAAEVICGECIHL</sequence>
<dbReference type="Proteomes" id="UP000823635">
    <property type="component" value="Unassembled WGS sequence"/>
</dbReference>
<evidence type="ECO:0000256" key="2">
    <source>
        <dbReference type="ARBA" id="ARBA00007532"/>
    </source>
</evidence>
<evidence type="ECO:0000259" key="17">
    <source>
        <dbReference type="Pfam" id="PF02852"/>
    </source>
</evidence>
<dbReference type="NCBIfam" id="TIGR01350">
    <property type="entry name" value="lipoamide_DH"/>
    <property type="match status" value="1"/>
</dbReference>
<accession>A0A9D9DLC6</accession>
<keyword evidence="6 16" id="KW-0285">Flavoprotein</keyword>
<evidence type="ECO:0000256" key="10">
    <source>
        <dbReference type="ARBA" id="ARBA00023157"/>
    </source>
</evidence>
<evidence type="ECO:0000256" key="16">
    <source>
        <dbReference type="RuleBase" id="RU003692"/>
    </source>
</evidence>
<keyword evidence="11 16" id="KW-0676">Redox-active center</keyword>
<comment type="catalytic activity">
    <reaction evidence="12 16">
        <text>N(6)-[(R)-dihydrolipoyl]-L-lysyl-[protein] + NAD(+) = N(6)-[(R)-lipoyl]-L-lysyl-[protein] + NADH + H(+)</text>
        <dbReference type="Rhea" id="RHEA:15045"/>
        <dbReference type="Rhea" id="RHEA-COMP:10474"/>
        <dbReference type="Rhea" id="RHEA-COMP:10475"/>
        <dbReference type="ChEBI" id="CHEBI:15378"/>
        <dbReference type="ChEBI" id="CHEBI:57540"/>
        <dbReference type="ChEBI" id="CHEBI:57945"/>
        <dbReference type="ChEBI" id="CHEBI:83099"/>
        <dbReference type="ChEBI" id="CHEBI:83100"/>
        <dbReference type="EC" id="1.8.1.4"/>
    </reaction>
</comment>
<evidence type="ECO:0000256" key="12">
    <source>
        <dbReference type="ARBA" id="ARBA00049187"/>
    </source>
</evidence>
<dbReference type="PRINTS" id="PR00368">
    <property type="entry name" value="FADPNR"/>
</dbReference>
<dbReference type="PROSITE" id="PS00076">
    <property type="entry name" value="PYRIDINE_REDOX_1"/>
    <property type="match status" value="1"/>
</dbReference>
<dbReference type="InterPro" id="IPR050151">
    <property type="entry name" value="Class-I_Pyr_Nuc-Dis_Oxidored"/>
</dbReference>
<dbReference type="GO" id="GO:0004148">
    <property type="term" value="F:dihydrolipoyl dehydrogenase (NADH) activity"/>
    <property type="evidence" value="ECO:0007669"/>
    <property type="project" value="UniProtKB-EC"/>
</dbReference>
<dbReference type="AlphaFoldDB" id="A0A9D9DLC6"/>
<feature type="active site" description="Proton acceptor" evidence="13">
    <location>
        <position position="452"/>
    </location>
</feature>
<feature type="binding site" evidence="14">
    <location>
        <position position="319"/>
    </location>
    <ligand>
        <name>FAD</name>
        <dbReference type="ChEBI" id="CHEBI:57692"/>
    </ligand>
</feature>
<dbReference type="Gene3D" id="3.30.390.30">
    <property type="match status" value="1"/>
</dbReference>
<dbReference type="EMBL" id="JADINB010000057">
    <property type="protein sequence ID" value="MBO8428773.1"/>
    <property type="molecule type" value="Genomic_DNA"/>
</dbReference>
<reference evidence="19" key="2">
    <citation type="journal article" date="2021" name="PeerJ">
        <title>Extensive microbial diversity within the chicken gut microbiome revealed by metagenomics and culture.</title>
        <authorList>
            <person name="Gilroy R."/>
            <person name="Ravi A."/>
            <person name="Getino M."/>
            <person name="Pursley I."/>
            <person name="Horton D.L."/>
            <person name="Alikhan N.F."/>
            <person name="Baker D."/>
            <person name="Gharbi K."/>
            <person name="Hall N."/>
            <person name="Watson M."/>
            <person name="Adriaenssens E.M."/>
            <person name="Foster-Nyarko E."/>
            <person name="Jarju S."/>
            <person name="Secka A."/>
            <person name="Antonio M."/>
            <person name="Oren A."/>
            <person name="Chaudhuri R.R."/>
            <person name="La Ragione R."/>
            <person name="Hildebrand F."/>
            <person name="Pallen M.J."/>
        </authorList>
    </citation>
    <scope>NUCLEOTIDE SEQUENCE</scope>
    <source>
        <strain evidence="19">15467</strain>
    </source>
</reference>
<evidence type="ECO:0000256" key="6">
    <source>
        <dbReference type="ARBA" id="ARBA00022630"/>
    </source>
</evidence>
<dbReference type="InterPro" id="IPR012999">
    <property type="entry name" value="Pyr_OxRdtase_I_AS"/>
</dbReference>
<evidence type="ECO:0000256" key="14">
    <source>
        <dbReference type="PIRSR" id="PIRSR000350-3"/>
    </source>
</evidence>
<keyword evidence="10" id="KW-1015">Disulfide bond</keyword>
<keyword evidence="8 16" id="KW-0560">Oxidoreductase</keyword>
<keyword evidence="14" id="KW-0547">Nucleotide-binding</keyword>
<evidence type="ECO:0000256" key="13">
    <source>
        <dbReference type="PIRSR" id="PIRSR000350-2"/>
    </source>
</evidence>
<dbReference type="InterPro" id="IPR004099">
    <property type="entry name" value="Pyr_nucl-diS_OxRdtase_dimer"/>
</dbReference>
<dbReference type="GO" id="GO:0050660">
    <property type="term" value="F:flavin adenine dinucleotide binding"/>
    <property type="evidence" value="ECO:0007669"/>
    <property type="project" value="InterPro"/>
</dbReference>
<dbReference type="EC" id="1.8.1.4" evidence="3 16"/>
<feature type="binding site" evidence="14">
    <location>
        <position position="212"/>
    </location>
    <ligand>
        <name>NAD(+)</name>
        <dbReference type="ChEBI" id="CHEBI:57540"/>
    </ligand>
</feature>
<dbReference type="FunFam" id="3.30.390.30:FF:000001">
    <property type="entry name" value="Dihydrolipoyl dehydrogenase"/>
    <property type="match status" value="1"/>
</dbReference>
<feature type="binding site" evidence="14">
    <location>
        <begin position="189"/>
        <end position="196"/>
    </location>
    <ligand>
        <name>NAD(+)</name>
        <dbReference type="ChEBI" id="CHEBI:57540"/>
    </ligand>
</feature>
<dbReference type="Pfam" id="PF02852">
    <property type="entry name" value="Pyr_redox_dim"/>
    <property type="match status" value="1"/>
</dbReference>